<dbReference type="Proteomes" id="UP000018721">
    <property type="component" value="Unassembled WGS sequence"/>
</dbReference>
<evidence type="ECO:0000256" key="13">
    <source>
        <dbReference type="SAM" id="SignalP"/>
    </source>
</evidence>
<evidence type="ECO:0000256" key="12">
    <source>
        <dbReference type="SAM" id="MobiDB-lite"/>
    </source>
</evidence>
<feature type="compositionally biased region" description="Polar residues" evidence="12">
    <location>
        <begin position="136"/>
        <end position="149"/>
    </location>
</feature>
<dbReference type="SUPFAM" id="SSF51126">
    <property type="entry name" value="Pectin lyase-like"/>
    <property type="match status" value="2"/>
</dbReference>
<dbReference type="EC" id="4.2.2.2" evidence="5"/>
<protein>
    <recommendedName>
        <fullName evidence="11">Probable pectate lyase F</fullName>
        <ecNumber evidence="5">4.2.2.2</ecNumber>
    </recommendedName>
</protein>
<dbReference type="GO" id="GO:0005576">
    <property type="term" value="C:extracellular region"/>
    <property type="evidence" value="ECO:0007669"/>
    <property type="project" value="UniProtKB-SubCell"/>
</dbReference>
<gene>
    <name evidence="14" type="ORF">F443_06875</name>
</gene>
<feature type="compositionally biased region" description="Polar residues" evidence="12">
    <location>
        <begin position="900"/>
        <end position="909"/>
    </location>
</feature>
<feature type="compositionally biased region" description="Polar residues" evidence="12">
    <location>
        <begin position="533"/>
        <end position="542"/>
    </location>
</feature>
<dbReference type="InterPro" id="IPR012334">
    <property type="entry name" value="Pectin_lyas_fold"/>
</dbReference>
<evidence type="ECO:0000256" key="1">
    <source>
        <dbReference type="ARBA" id="ARBA00000695"/>
    </source>
</evidence>
<evidence type="ECO:0000256" key="3">
    <source>
        <dbReference type="ARBA" id="ARBA00004613"/>
    </source>
</evidence>
<evidence type="ECO:0000256" key="2">
    <source>
        <dbReference type="ARBA" id="ARBA00001913"/>
    </source>
</evidence>
<feature type="compositionally biased region" description="Gly residues" evidence="12">
    <location>
        <begin position="193"/>
        <end position="203"/>
    </location>
</feature>
<feature type="chain" id="PRO_5004776188" description="Probable pectate lyase F" evidence="13">
    <location>
        <begin position="26"/>
        <end position="920"/>
    </location>
</feature>
<evidence type="ECO:0000256" key="8">
    <source>
        <dbReference type="ARBA" id="ARBA00022837"/>
    </source>
</evidence>
<keyword evidence="9" id="KW-0456">Lyase</keyword>
<feature type="compositionally biased region" description="Low complexity" evidence="12">
    <location>
        <begin position="163"/>
        <end position="178"/>
    </location>
</feature>
<dbReference type="Gene3D" id="2.160.20.10">
    <property type="entry name" value="Single-stranded right-handed beta-helix, Pectin lyase-like"/>
    <property type="match status" value="2"/>
</dbReference>
<comment type="catalytic activity">
    <reaction evidence="1">
        <text>Eliminative cleavage of (1-&gt;4)-alpha-D-galacturonan to give oligosaccharides with 4-deoxy-alpha-D-galact-4-enuronosyl groups at their non-reducing ends.</text>
        <dbReference type="EC" id="4.2.2.2"/>
    </reaction>
</comment>
<dbReference type="PANTHER" id="PTHR33407">
    <property type="entry name" value="PECTATE LYASE F-RELATED"/>
    <property type="match status" value="1"/>
</dbReference>
<accession>V9FCM8</accession>
<organism evidence="14 15">
    <name type="scientific">Phytophthora nicotianae P1569</name>
    <dbReference type="NCBI Taxonomy" id="1317065"/>
    <lineage>
        <taxon>Eukaryota</taxon>
        <taxon>Sar</taxon>
        <taxon>Stramenopiles</taxon>
        <taxon>Oomycota</taxon>
        <taxon>Peronosporomycetes</taxon>
        <taxon>Peronosporales</taxon>
        <taxon>Peronosporaceae</taxon>
        <taxon>Phytophthora</taxon>
    </lineage>
</organism>
<dbReference type="eggNOG" id="ENOG502S4FB">
    <property type="taxonomic scope" value="Eukaryota"/>
</dbReference>
<evidence type="ECO:0000256" key="10">
    <source>
        <dbReference type="ARBA" id="ARBA00025679"/>
    </source>
</evidence>
<evidence type="ECO:0000256" key="6">
    <source>
        <dbReference type="ARBA" id="ARBA00022525"/>
    </source>
</evidence>
<feature type="compositionally biased region" description="Polar residues" evidence="12">
    <location>
        <begin position="761"/>
        <end position="773"/>
    </location>
</feature>
<feature type="compositionally biased region" description="Polar residues" evidence="12">
    <location>
        <begin position="34"/>
        <end position="50"/>
    </location>
</feature>
<feature type="compositionally biased region" description="Polar residues" evidence="12">
    <location>
        <begin position="489"/>
        <end position="526"/>
    </location>
</feature>
<feature type="compositionally biased region" description="Low complexity" evidence="12">
    <location>
        <begin position="879"/>
        <end position="891"/>
    </location>
</feature>
<comment type="function">
    <text evidence="10">Pectinolytic enzyme consist of four classes of enzymes: pectin lyase, polygalacturonase, pectin methylesterase and rhamnogalacturonase. Among pectinolytic enzymes, pectin lyase is the most important in depolymerization of pectin, since it cleaves internal glycosidic bonds of highly methylated pectins. Favors pectate, the anion, over pectin, the methyl ester.</text>
</comment>
<proteinExistence type="inferred from homology"/>
<keyword evidence="7 13" id="KW-0732">Signal</keyword>
<comment type="cofactor">
    <cofactor evidence="2">
        <name>Ca(2+)</name>
        <dbReference type="ChEBI" id="CHEBI:29108"/>
    </cofactor>
</comment>
<sequence length="920" mass="96581">MVSIRSATVASACLLLGITLSSTGADDSWGDMAQYTSGNSGTQEKQSTHAPVTWEANKKSGDNQKSEDDQKSDDDTTDAPSTKASSNKDSDEDTSDVSALEQSSENSRTEAPAPSWESNGKSDDNTDDDDKSRTSPSSGADDNSWTQAPTSGNSDDENDDGNNDSSSESTGTSESSGDLWKQGPVDSSQITANGGGATGGGKVPDGTWPTSTGMVQYSEARVIKAGEVFDGKMQTFERSDVSCEGQTESGADTAVFKMEPGATLKNAIIGKNQMEGVHCDKHDCTIENVWWDDVCEDALSIKGGTASSVSTVTGGGARSADDKVIQHNGYGTVKIDGFYGEDISKLYRSCGTCGDRPKKVSVSNVYVVNPGNAIVTVNKNWGDEATLSNIWVKSSGDKVKICQWSQGNADGEPSMLGDGPSPPLCQYSESDVHINGDVSQAGGSTPDTGSVGGSSPSQTQPSTSSDSSDNKDDDDEDASDTAPDRKSDGGNTSTQSPSSGSNKFEAPSISSGSNQTSQNTPSTPSGTVPDGTWPTSTGSVQFTEPRIIRAGEVFDGKMQTFERSDITCSEGEGQKDTAVFLVEAGGTLKNAIIGKNQKEGVHCDDHDCTIENVWWDDVCEDALSIKGGTASSVATVTNCGARSASDKVVQHNGQGTVIIDGFYAENFGKLYRSCGTCGDIPRTVTVKNVYAVDPQVSVITVNKNYGDKATLSNIWVKTSDGSNEVKVCQWSQGGDNPSNLGDGPSPPLCQYSESDVHINGDISQAAGSSTPTSMDGGEADQTSVTVSSGDSNDDEDDGDNSTTQNQWTQPSKSSGDDNDSKDPTNLSDDKEAGDSQSDDKSYGDNKSDDKKSDDNKRNDGNNGDDKESSGDNKSDDDSNQQQDQSVMQSEVAGEAGAWSESVTKTSNIPTKKCNIRRKRN</sequence>
<feature type="region of interest" description="Disordered" evidence="12">
    <location>
        <begin position="729"/>
        <end position="920"/>
    </location>
</feature>
<evidence type="ECO:0000256" key="7">
    <source>
        <dbReference type="ARBA" id="ARBA00022729"/>
    </source>
</evidence>
<feature type="compositionally biased region" description="Polar residues" evidence="12">
    <location>
        <begin position="437"/>
        <end position="448"/>
    </location>
</feature>
<feature type="compositionally biased region" description="Basic and acidic residues" evidence="12">
    <location>
        <begin position="56"/>
        <end position="69"/>
    </location>
</feature>
<evidence type="ECO:0000313" key="15">
    <source>
        <dbReference type="Proteomes" id="UP000018721"/>
    </source>
</evidence>
<dbReference type="InterPro" id="IPR011050">
    <property type="entry name" value="Pectin_lyase_fold/virulence"/>
</dbReference>
<feature type="region of interest" description="Disordered" evidence="12">
    <location>
        <begin position="23"/>
        <end position="212"/>
    </location>
</feature>
<keyword evidence="8" id="KW-0106">Calcium</keyword>
<evidence type="ECO:0000256" key="4">
    <source>
        <dbReference type="ARBA" id="ARBA00006463"/>
    </source>
</evidence>
<feature type="compositionally biased region" description="Polar residues" evidence="12">
    <location>
        <begin position="96"/>
        <end position="106"/>
    </location>
</feature>
<keyword evidence="6" id="KW-0964">Secreted</keyword>
<dbReference type="OrthoDB" id="154964at2759"/>
<dbReference type="EMBL" id="ANIZ01001117">
    <property type="protein sequence ID" value="ETI49215.1"/>
    <property type="molecule type" value="Genomic_DNA"/>
</dbReference>
<comment type="caution">
    <text evidence="14">The sequence shown here is derived from an EMBL/GenBank/DDBJ whole genome shotgun (WGS) entry which is preliminary data.</text>
</comment>
<feature type="region of interest" description="Disordered" evidence="12">
    <location>
        <begin position="410"/>
        <end position="429"/>
    </location>
</feature>
<name>V9FCM8_PHYNI</name>
<comment type="subcellular location">
    <subcellularLocation>
        <location evidence="3">Secreted</location>
    </subcellularLocation>
</comment>
<evidence type="ECO:0000256" key="11">
    <source>
        <dbReference type="ARBA" id="ARBA00039895"/>
    </source>
</evidence>
<feature type="compositionally biased region" description="Basic and acidic residues" evidence="12">
    <location>
        <begin position="814"/>
        <end position="876"/>
    </location>
</feature>
<dbReference type="GO" id="GO:0045490">
    <property type="term" value="P:pectin catabolic process"/>
    <property type="evidence" value="ECO:0007669"/>
    <property type="project" value="TreeGrafter"/>
</dbReference>
<evidence type="ECO:0000256" key="5">
    <source>
        <dbReference type="ARBA" id="ARBA00012272"/>
    </source>
</evidence>
<dbReference type="InterPro" id="IPR004898">
    <property type="entry name" value="Pectate_lyase_PlyH/PlyE-like"/>
</dbReference>
<feature type="compositionally biased region" description="Low complexity" evidence="12">
    <location>
        <begin position="454"/>
        <end position="467"/>
    </location>
</feature>
<keyword evidence="15" id="KW-1185">Reference proteome</keyword>
<feature type="signal peptide" evidence="13">
    <location>
        <begin position="1"/>
        <end position="25"/>
    </location>
</feature>
<reference evidence="14 15" key="1">
    <citation type="submission" date="2013-11" db="EMBL/GenBank/DDBJ databases">
        <title>The Genome Sequence of Phytophthora parasitica P1569.</title>
        <authorList>
            <consortium name="The Broad Institute Genomics Platform"/>
            <person name="Russ C."/>
            <person name="Tyler B."/>
            <person name="Panabieres F."/>
            <person name="Shan W."/>
            <person name="Tripathy S."/>
            <person name="Grunwald N."/>
            <person name="Machado M."/>
            <person name="Johnson C.S."/>
            <person name="Arredondo F."/>
            <person name="Hong C."/>
            <person name="Coffey M."/>
            <person name="Young S.K."/>
            <person name="Zeng Q."/>
            <person name="Gargeya S."/>
            <person name="Fitzgerald M."/>
            <person name="Abouelleil A."/>
            <person name="Alvarado L."/>
            <person name="Chapman S.B."/>
            <person name="Gainer-Dewar J."/>
            <person name="Goldberg J."/>
            <person name="Griggs A."/>
            <person name="Gujja S."/>
            <person name="Hansen M."/>
            <person name="Howarth C."/>
            <person name="Imamovic A."/>
            <person name="Ireland A."/>
            <person name="Larimer J."/>
            <person name="McCowan C."/>
            <person name="Murphy C."/>
            <person name="Pearson M."/>
            <person name="Poon T.W."/>
            <person name="Priest M."/>
            <person name="Roberts A."/>
            <person name="Saif S."/>
            <person name="Shea T."/>
            <person name="Sykes S."/>
            <person name="Wortman J."/>
            <person name="Nusbaum C."/>
            <person name="Birren B."/>
        </authorList>
    </citation>
    <scope>NUCLEOTIDE SEQUENCE [LARGE SCALE GENOMIC DNA]</scope>
    <source>
        <strain evidence="14 15">P1569</strain>
    </source>
</reference>
<dbReference type="PANTHER" id="PTHR33407:SF9">
    <property type="entry name" value="PECTATE LYASE F-RELATED"/>
    <property type="match status" value="1"/>
</dbReference>
<evidence type="ECO:0000256" key="9">
    <source>
        <dbReference type="ARBA" id="ARBA00023239"/>
    </source>
</evidence>
<feature type="region of interest" description="Disordered" evidence="12">
    <location>
        <begin position="434"/>
        <end position="543"/>
    </location>
</feature>
<dbReference type="GO" id="GO:0030570">
    <property type="term" value="F:pectate lyase activity"/>
    <property type="evidence" value="ECO:0007669"/>
    <property type="project" value="UniProtKB-EC"/>
</dbReference>
<feature type="compositionally biased region" description="Polar residues" evidence="12">
    <location>
        <begin position="729"/>
        <end position="739"/>
    </location>
</feature>
<evidence type="ECO:0000313" key="14">
    <source>
        <dbReference type="EMBL" id="ETI49215.1"/>
    </source>
</evidence>
<comment type="similarity">
    <text evidence="4">Belongs to the polysaccharide lyase 3 family.</text>
</comment>
<dbReference type="Pfam" id="PF03211">
    <property type="entry name" value="Pectate_lyase"/>
    <property type="match status" value="2"/>
</dbReference>
<dbReference type="AlphaFoldDB" id="V9FCM8"/>
<dbReference type="HOGENOM" id="CLU_317010_0_0_1"/>